<sequence>MKRQNEFEIGGYRIDNAALVKSCYKYDTSWTKHKYSDQKNDNSWCENECKEADANYQYSGTIHKVCYCRETKPLVSHKEDDDQCTAQCPGNNDDICGGQFFDLITVSEIAEQLKIIDVDVIMPACTCTKWNTLDEGNIFHCNYQATASENITIACQPNTRWRFVRIKRKDVKSLTIREVDINGDPVNNTNESGLSSTAHACGNSGYGYAGPIIGTYVASSNIDCTIICFTITACAAAEFDKKANVCTLKGECTHESQ</sequence>
<accession>A0A8S3R942</accession>
<evidence type="ECO:0000313" key="2">
    <source>
        <dbReference type="EMBL" id="CAG2203303.1"/>
    </source>
</evidence>
<feature type="domain" description="WSC" evidence="1">
    <location>
        <begin position="17"/>
        <end position="110"/>
    </location>
</feature>
<dbReference type="EMBL" id="CAJPWZ010000917">
    <property type="protein sequence ID" value="CAG2203303.1"/>
    <property type="molecule type" value="Genomic_DNA"/>
</dbReference>
<keyword evidence="3" id="KW-1185">Reference proteome</keyword>
<proteinExistence type="predicted"/>
<dbReference type="InterPro" id="IPR002889">
    <property type="entry name" value="WSC_carb-bd"/>
</dbReference>
<evidence type="ECO:0000313" key="3">
    <source>
        <dbReference type="Proteomes" id="UP000683360"/>
    </source>
</evidence>
<gene>
    <name evidence="2" type="ORF">MEDL_17841</name>
</gene>
<dbReference type="Pfam" id="PF01822">
    <property type="entry name" value="WSC"/>
    <property type="match status" value="1"/>
</dbReference>
<comment type="caution">
    <text evidence="2">The sequence shown here is derived from an EMBL/GenBank/DDBJ whole genome shotgun (WGS) entry which is preliminary data.</text>
</comment>
<dbReference type="OrthoDB" id="10387612at2759"/>
<dbReference type="PROSITE" id="PS51212">
    <property type="entry name" value="WSC"/>
    <property type="match status" value="1"/>
</dbReference>
<reference evidence="2" key="1">
    <citation type="submission" date="2021-03" db="EMBL/GenBank/DDBJ databases">
        <authorList>
            <person name="Bekaert M."/>
        </authorList>
    </citation>
    <scope>NUCLEOTIDE SEQUENCE</scope>
</reference>
<name>A0A8S3R942_MYTED</name>
<evidence type="ECO:0000259" key="1">
    <source>
        <dbReference type="PROSITE" id="PS51212"/>
    </source>
</evidence>
<dbReference type="Proteomes" id="UP000683360">
    <property type="component" value="Unassembled WGS sequence"/>
</dbReference>
<protein>
    <recommendedName>
        <fullName evidence="1">WSC domain-containing protein</fullName>
    </recommendedName>
</protein>
<dbReference type="AlphaFoldDB" id="A0A8S3R942"/>
<organism evidence="2 3">
    <name type="scientific">Mytilus edulis</name>
    <name type="common">Blue mussel</name>
    <dbReference type="NCBI Taxonomy" id="6550"/>
    <lineage>
        <taxon>Eukaryota</taxon>
        <taxon>Metazoa</taxon>
        <taxon>Spiralia</taxon>
        <taxon>Lophotrochozoa</taxon>
        <taxon>Mollusca</taxon>
        <taxon>Bivalvia</taxon>
        <taxon>Autobranchia</taxon>
        <taxon>Pteriomorphia</taxon>
        <taxon>Mytilida</taxon>
        <taxon>Mytiloidea</taxon>
        <taxon>Mytilidae</taxon>
        <taxon>Mytilinae</taxon>
        <taxon>Mytilus</taxon>
    </lineage>
</organism>